<name>A0A1G5SI47_9PROT</name>
<dbReference type="Proteomes" id="UP000198729">
    <property type="component" value="Unassembled WGS sequence"/>
</dbReference>
<reference evidence="1 2" key="1">
    <citation type="submission" date="2016-10" db="EMBL/GenBank/DDBJ databases">
        <authorList>
            <person name="de Groot N.N."/>
        </authorList>
    </citation>
    <scope>NUCLEOTIDE SEQUENCE [LARGE SCALE GENOMIC DNA]</scope>
    <source>
        <strain evidence="1">1</strain>
    </source>
</reference>
<accession>A0A1G5SI47</accession>
<dbReference type="AlphaFoldDB" id="A0A1G5SI47"/>
<sequence length="310" mass="35493">MFVRFLGFSVEAPKAISVEEVMKALAKQATNYESFDEAGRFLFVDTESDGEYYLGLIVTVKSQRTFCELREAGSSFKVQVNKLDRNSNIMEFNFFIINKESGVGLYQHYHQSCSIGQGMNLIKKRFNELKGQKREQKKNDLIAGKKNADKAEKMANKEFKGFFKWQLLIRKEKLASVLKELEHIKALEVDLSYLEPDSKEFGQLSGFVIKQKRKFSFGKKFSPSSLIDLIVSAVNRSKTDSGRVFGVDEDGLDRIIKIQNNPDNFGEFGYDEVAEHINNLDVLSFQSSWIIKNLREVCQNHSSIFKAKIK</sequence>
<organism evidence="1 2">
    <name type="scientific">Nitrosomonas mobilis</name>
    <dbReference type="NCBI Taxonomy" id="51642"/>
    <lineage>
        <taxon>Bacteria</taxon>
        <taxon>Pseudomonadati</taxon>
        <taxon>Pseudomonadota</taxon>
        <taxon>Betaproteobacteria</taxon>
        <taxon>Nitrosomonadales</taxon>
        <taxon>Nitrosomonadaceae</taxon>
        <taxon>Nitrosomonas</taxon>
    </lineage>
</organism>
<keyword evidence="2" id="KW-1185">Reference proteome</keyword>
<dbReference type="STRING" id="51642.NSMM_600009"/>
<proteinExistence type="predicted"/>
<gene>
    <name evidence="1" type="ORF">NSMM_600009</name>
</gene>
<evidence type="ECO:0000313" key="2">
    <source>
        <dbReference type="Proteomes" id="UP000198729"/>
    </source>
</evidence>
<protein>
    <submittedName>
        <fullName evidence="1">Uncharacterized protein</fullName>
    </submittedName>
</protein>
<dbReference type="EMBL" id="FMWO01000070">
    <property type="protein sequence ID" value="SCZ86540.1"/>
    <property type="molecule type" value="Genomic_DNA"/>
</dbReference>
<evidence type="ECO:0000313" key="1">
    <source>
        <dbReference type="EMBL" id="SCZ86540.1"/>
    </source>
</evidence>